<keyword evidence="2" id="KW-0472">Membrane</keyword>
<name>Q4SIT3_TETNG</name>
<comment type="caution">
    <text evidence="3">The sequence shown here is derived from an EMBL/GenBank/DDBJ whole genome shotgun (WGS) entry which is preliminary data.</text>
</comment>
<reference evidence="3" key="2">
    <citation type="submission" date="2004-02" db="EMBL/GenBank/DDBJ databases">
        <authorList>
            <consortium name="Genoscope"/>
            <consortium name="Whitehead Institute Centre for Genome Research"/>
        </authorList>
    </citation>
    <scope>NUCLEOTIDE SEQUENCE</scope>
</reference>
<evidence type="ECO:0000313" key="3">
    <source>
        <dbReference type="EMBL" id="CAF99449.1"/>
    </source>
</evidence>
<accession>Q4SIT3</accession>
<sequence length="157" mass="17017">MEHKPESSNIADGKGSAAMSPFISALHPFLCTARGRHTAPTQRKECSLAMVIKPTFESDAGHPGHQRKTEGRREAEGSDCARKWLEKIDRSAAVADATDNHCSISLLVLLVTAITLASLTSPLAWKPCFRSQPQTQLVLGDLGGMAVLLLLTSLWPW</sequence>
<feature type="transmembrane region" description="Helical" evidence="2">
    <location>
        <begin position="137"/>
        <end position="155"/>
    </location>
</feature>
<keyword evidence="2" id="KW-1133">Transmembrane helix</keyword>
<gene>
    <name evidence="3" type="ORF">GSTENG00017535001</name>
</gene>
<keyword evidence="2" id="KW-0812">Transmembrane</keyword>
<dbReference type="KEGG" id="tng:GSTEN00017535G001"/>
<evidence type="ECO:0000256" key="2">
    <source>
        <dbReference type="SAM" id="Phobius"/>
    </source>
</evidence>
<feature type="region of interest" description="Disordered" evidence="1">
    <location>
        <begin position="57"/>
        <end position="76"/>
    </location>
</feature>
<organism evidence="3">
    <name type="scientific">Tetraodon nigroviridis</name>
    <name type="common">Spotted green pufferfish</name>
    <name type="synonym">Chelonodon nigroviridis</name>
    <dbReference type="NCBI Taxonomy" id="99883"/>
    <lineage>
        <taxon>Eukaryota</taxon>
        <taxon>Metazoa</taxon>
        <taxon>Chordata</taxon>
        <taxon>Craniata</taxon>
        <taxon>Vertebrata</taxon>
        <taxon>Euteleostomi</taxon>
        <taxon>Actinopterygii</taxon>
        <taxon>Neopterygii</taxon>
        <taxon>Teleostei</taxon>
        <taxon>Neoteleostei</taxon>
        <taxon>Acanthomorphata</taxon>
        <taxon>Eupercaria</taxon>
        <taxon>Tetraodontiformes</taxon>
        <taxon>Tetradontoidea</taxon>
        <taxon>Tetraodontidae</taxon>
        <taxon>Tetraodon</taxon>
    </lineage>
</organism>
<feature type="compositionally biased region" description="Basic and acidic residues" evidence="1">
    <location>
        <begin position="59"/>
        <end position="76"/>
    </location>
</feature>
<dbReference type="AlphaFoldDB" id="Q4SIT3"/>
<protein>
    <submittedName>
        <fullName evidence="3">(spotted green pufferfish) hypothetical protein</fullName>
    </submittedName>
</protein>
<proteinExistence type="predicted"/>
<feature type="transmembrane region" description="Helical" evidence="2">
    <location>
        <begin position="104"/>
        <end position="125"/>
    </location>
</feature>
<reference evidence="3" key="1">
    <citation type="journal article" date="2004" name="Nature">
        <title>Genome duplication in the teleost fish Tetraodon nigroviridis reveals the early vertebrate proto-karyotype.</title>
        <authorList>
            <person name="Jaillon O."/>
            <person name="Aury J.-M."/>
            <person name="Brunet F."/>
            <person name="Petit J.-L."/>
            <person name="Stange-Thomann N."/>
            <person name="Mauceli E."/>
            <person name="Bouneau L."/>
            <person name="Fischer C."/>
            <person name="Ozouf-Costaz C."/>
            <person name="Bernot A."/>
            <person name="Nicaud S."/>
            <person name="Jaffe D."/>
            <person name="Fisher S."/>
            <person name="Lutfalla G."/>
            <person name="Dossat C."/>
            <person name="Segurens B."/>
            <person name="Dasilva C."/>
            <person name="Salanoubat M."/>
            <person name="Levy M."/>
            <person name="Boudet N."/>
            <person name="Castellano S."/>
            <person name="Anthouard V."/>
            <person name="Jubin C."/>
            <person name="Castelli V."/>
            <person name="Katinka M."/>
            <person name="Vacherie B."/>
            <person name="Biemont C."/>
            <person name="Skalli Z."/>
            <person name="Cattolico L."/>
            <person name="Poulain J."/>
            <person name="De Berardinis V."/>
            <person name="Cruaud C."/>
            <person name="Duprat S."/>
            <person name="Brottier P."/>
            <person name="Coutanceau J.-P."/>
            <person name="Gouzy J."/>
            <person name="Parra G."/>
            <person name="Lardier G."/>
            <person name="Chapple C."/>
            <person name="McKernan K.J."/>
            <person name="McEwan P."/>
            <person name="Bosak S."/>
            <person name="Kellis M."/>
            <person name="Volff J.-N."/>
            <person name="Guigo R."/>
            <person name="Zody M.C."/>
            <person name="Mesirov J."/>
            <person name="Lindblad-Toh K."/>
            <person name="Birren B."/>
            <person name="Nusbaum C."/>
            <person name="Kahn D."/>
            <person name="Robinson-Rechavi M."/>
            <person name="Laudet V."/>
            <person name="Schachter V."/>
            <person name="Quetier F."/>
            <person name="Saurin W."/>
            <person name="Scarpelli C."/>
            <person name="Wincker P."/>
            <person name="Lander E.S."/>
            <person name="Weissenbach J."/>
            <person name="Roest Crollius H."/>
        </authorList>
    </citation>
    <scope>NUCLEOTIDE SEQUENCE [LARGE SCALE GENOMIC DNA]</scope>
</reference>
<evidence type="ECO:0000256" key="1">
    <source>
        <dbReference type="SAM" id="MobiDB-lite"/>
    </source>
</evidence>
<dbReference type="EMBL" id="CAAE01014577">
    <property type="protein sequence ID" value="CAF99449.1"/>
    <property type="molecule type" value="Genomic_DNA"/>
</dbReference>